<dbReference type="InterPro" id="IPR013377">
    <property type="entry name" value="FlgJ"/>
</dbReference>
<dbReference type="InterPro" id="IPR002901">
    <property type="entry name" value="MGlyc_endo_b_GlcNAc-like_dom"/>
</dbReference>
<dbReference type="Gene3D" id="2.10.70.40">
    <property type="entry name" value="peptidoglycan hydrolase"/>
    <property type="match status" value="1"/>
</dbReference>
<evidence type="ECO:0000256" key="4">
    <source>
        <dbReference type="ARBA" id="ARBA00007974"/>
    </source>
</evidence>
<dbReference type="RefSeq" id="WP_434028327.1">
    <property type="nucleotide sequence ID" value="NZ_BNBA01000001.1"/>
</dbReference>
<feature type="region of interest" description="Disordered" evidence="12">
    <location>
        <begin position="1"/>
        <end position="21"/>
    </location>
</feature>
<evidence type="ECO:0000256" key="2">
    <source>
        <dbReference type="ARBA" id="ARBA00004418"/>
    </source>
</evidence>
<keyword evidence="7" id="KW-1005">Bacterial flagellum biogenesis</keyword>
<feature type="domain" description="Mannosyl-glycoprotein endo-beta-N-acetylglucosamidase-like" evidence="13">
    <location>
        <begin position="175"/>
        <end position="333"/>
    </location>
</feature>
<gene>
    <name evidence="14" type="primary">flgJ</name>
    <name evidence="14" type="ORF">GCM10009090_01400</name>
</gene>
<evidence type="ECO:0000256" key="10">
    <source>
        <dbReference type="ARBA" id="ARBA00023316"/>
    </source>
</evidence>
<evidence type="ECO:0000256" key="7">
    <source>
        <dbReference type="ARBA" id="ARBA00022795"/>
    </source>
</evidence>
<dbReference type="GO" id="GO:0071555">
    <property type="term" value="P:cell wall organization"/>
    <property type="evidence" value="ECO:0007669"/>
    <property type="project" value="UniProtKB-KW"/>
</dbReference>
<feature type="compositionally biased region" description="Polar residues" evidence="12">
    <location>
        <begin position="87"/>
        <end position="99"/>
    </location>
</feature>
<evidence type="ECO:0000256" key="8">
    <source>
        <dbReference type="ARBA" id="ARBA00022801"/>
    </source>
</evidence>
<evidence type="ECO:0000313" key="15">
    <source>
        <dbReference type="Proteomes" id="UP000623958"/>
    </source>
</evidence>
<keyword evidence="14" id="KW-0282">Flagellum</keyword>
<evidence type="ECO:0000256" key="11">
    <source>
        <dbReference type="ARBA" id="ARBA00030835"/>
    </source>
</evidence>
<dbReference type="GO" id="GO:0044780">
    <property type="term" value="P:bacterial-type flagellum assembly"/>
    <property type="evidence" value="ECO:0007669"/>
    <property type="project" value="InterPro"/>
</dbReference>
<reference evidence="14" key="2">
    <citation type="submission" date="2020-09" db="EMBL/GenBank/DDBJ databases">
        <authorList>
            <person name="Sun Q."/>
            <person name="Ohkuma M."/>
        </authorList>
    </citation>
    <scope>NUCLEOTIDE SEQUENCE</scope>
    <source>
        <strain evidence="14">JCM 13306</strain>
    </source>
</reference>
<keyword evidence="15" id="KW-1185">Reference proteome</keyword>
<organism evidence="14 15">
    <name type="scientific">Xanthomonas boreopolis</name>
    <dbReference type="NCBI Taxonomy" id="86183"/>
    <lineage>
        <taxon>Bacteria</taxon>
        <taxon>Pseudomonadati</taxon>
        <taxon>Pseudomonadota</taxon>
        <taxon>Gammaproteobacteria</taxon>
        <taxon>Lysobacterales</taxon>
        <taxon>Lysobacteraceae</taxon>
        <taxon>Xanthomonas</taxon>
    </lineage>
</organism>
<accession>A0A919KG60</accession>
<keyword evidence="6" id="KW-0574">Periplasm</keyword>
<dbReference type="EMBL" id="BNBA01000001">
    <property type="protein sequence ID" value="GHH46387.1"/>
    <property type="molecule type" value="Genomic_DNA"/>
</dbReference>
<comment type="function">
    <text evidence="1">Flagellum-specific muramidase which hydrolyzes the peptidoglycan layer to assemble the rod structure in the periplasmic space.</text>
</comment>
<dbReference type="Pfam" id="PF10135">
    <property type="entry name" value="Rod-binding"/>
    <property type="match status" value="1"/>
</dbReference>
<protein>
    <recommendedName>
        <fullName evidence="5">Peptidoglycan hydrolase FlgJ</fullName>
    </recommendedName>
    <alternativeName>
        <fullName evidence="11">Muramidase FlgJ</fullName>
    </alternativeName>
</protein>
<dbReference type="InterPro" id="IPR051056">
    <property type="entry name" value="Glycosyl_Hydrolase_73"/>
</dbReference>
<dbReference type="GO" id="GO:0071973">
    <property type="term" value="P:bacterial-type flagellum-dependent cell motility"/>
    <property type="evidence" value="ECO:0007669"/>
    <property type="project" value="TreeGrafter"/>
</dbReference>
<keyword evidence="8" id="KW-0378">Hydrolase</keyword>
<evidence type="ECO:0000256" key="3">
    <source>
        <dbReference type="ARBA" id="ARBA00006880"/>
    </source>
</evidence>
<dbReference type="InterPro" id="IPR019301">
    <property type="entry name" value="Flagellar_prot_FlgJ_N"/>
</dbReference>
<evidence type="ECO:0000256" key="1">
    <source>
        <dbReference type="ARBA" id="ARBA00002954"/>
    </source>
</evidence>
<evidence type="ECO:0000313" key="14">
    <source>
        <dbReference type="EMBL" id="GHH46387.1"/>
    </source>
</evidence>
<reference evidence="14" key="1">
    <citation type="journal article" date="2014" name="Int. J. Syst. Evol. Microbiol.">
        <title>Complete genome sequence of Corynebacterium casei LMG S-19264T (=DSM 44701T), isolated from a smear-ripened cheese.</title>
        <authorList>
            <consortium name="US DOE Joint Genome Institute (JGI-PGF)"/>
            <person name="Walter F."/>
            <person name="Albersmeier A."/>
            <person name="Kalinowski J."/>
            <person name="Ruckert C."/>
        </authorList>
    </citation>
    <scope>NUCLEOTIDE SEQUENCE</scope>
    <source>
        <strain evidence="14">JCM 13306</strain>
    </source>
</reference>
<evidence type="ECO:0000256" key="12">
    <source>
        <dbReference type="SAM" id="MobiDB-lite"/>
    </source>
</evidence>
<dbReference type="SMART" id="SM00047">
    <property type="entry name" value="LYZ2"/>
    <property type="match status" value="1"/>
</dbReference>
<comment type="similarity">
    <text evidence="3">In the N-terminal section; belongs to the FlgJ family.</text>
</comment>
<evidence type="ECO:0000256" key="6">
    <source>
        <dbReference type="ARBA" id="ARBA00022764"/>
    </source>
</evidence>
<evidence type="ECO:0000259" key="13">
    <source>
        <dbReference type="SMART" id="SM00047"/>
    </source>
</evidence>
<dbReference type="AlphaFoldDB" id="A0A919KG60"/>
<dbReference type="GO" id="GO:0004040">
    <property type="term" value="F:amidase activity"/>
    <property type="evidence" value="ECO:0007669"/>
    <property type="project" value="InterPro"/>
</dbReference>
<dbReference type="GO" id="GO:0016798">
    <property type="term" value="F:hydrolase activity, acting on glycosyl bonds"/>
    <property type="evidence" value="ECO:0007669"/>
    <property type="project" value="UniProtKB-KW"/>
</dbReference>
<dbReference type="Gene3D" id="1.10.530.10">
    <property type="match status" value="1"/>
</dbReference>
<dbReference type="PANTHER" id="PTHR33308:SF9">
    <property type="entry name" value="PEPTIDOGLYCAN HYDROLASE FLGJ"/>
    <property type="match status" value="1"/>
</dbReference>
<keyword evidence="14" id="KW-0969">Cilium</keyword>
<sequence length="340" mass="36742">MNITRPAFSLAPPAQKPSPQRIDEVSRKLESQFTQMLVKCMRDASLGDPMFPEQNQTYRDLYDRQLSDLLSQGKGLGLAPLIARQLNGGQSPDAGTQAGSDGMVDPAPSERRSQAAFYKRFPAGVASADALDAIAGRGDRSRGNAVAVDEAALVDSRACDDVQSVAETDPSAFPAGSPEHFVARIWPHARRAAKELGVDPRALVAQAALETGWGRRGIRDSAGNSANNLFGIKATGWQGARVSTSTHEYVNGERRAERADFRAYRSPAESFDDYVRLLKSNPRYQQALNAGDDVRRFASELQRAGYATDPAYARKIYAIANGPTLDRALSTATGNLVASR</sequence>
<name>A0A919KG60_9XANT</name>
<comment type="caution">
    <text evidence="14">The sequence shown here is derived from an EMBL/GenBank/DDBJ whole genome shotgun (WGS) entry which is preliminary data.</text>
</comment>
<keyword evidence="14" id="KW-0966">Cell projection</keyword>
<dbReference type="NCBIfam" id="TIGR02541">
    <property type="entry name" value="flagell_FlgJ"/>
    <property type="match status" value="1"/>
</dbReference>
<dbReference type="Proteomes" id="UP000623958">
    <property type="component" value="Unassembled WGS sequence"/>
</dbReference>
<dbReference type="PRINTS" id="PR01002">
    <property type="entry name" value="FLGFLGJ"/>
</dbReference>
<dbReference type="PANTHER" id="PTHR33308">
    <property type="entry name" value="PEPTIDOGLYCAN HYDROLASE FLGJ"/>
    <property type="match status" value="1"/>
</dbReference>
<feature type="region of interest" description="Disordered" evidence="12">
    <location>
        <begin position="87"/>
        <end position="111"/>
    </location>
</feature>
<comment type="subcellular location">
    <subcellularLocation>
        <location evidence="2">Periplasm</location>
    </subcellularLocation>
</comment>
<dbReference type="GO" id="GO:0042597">
    <property type="term" value="C:periplasmic space"/>
    <property type="evidence" value="ECO:0007669"/>
    <property type="project" value="UniProtKB-SubCell"/>
</dbReference>
<comment type="similarity">
    <text evidence="4">In the C-terminal section; belongs to the glycosyl hydrolase 73 family.</text>
</comment>
<evidence type="ECO:0000256" key="9">
    <source>
        <dbReference type="ARBA" id="ARBA00023295"/>
    </source>
</evidence>
<keyword evidence="10" id="KW-0961">Cell wall biogenesis/degradation</keyword>
<evidence type="ECO:0000256" key="5">
    <source>
        <dbReference type="ARBA" id="ARBA00013433"/>
    </source>
</evidence>
<proteinExistence type="inferred from homology"/>
<keyword evidence="9" id="KW-0326">Glycosidase</keyword>
<dbReference type="Pfam" id="PF01832">
    <property type="entry name" value="Glucosaminidase"/>
    <property type="match status" value="1"/>
</dbReference>